<dbReference type="AlphaFoldDB" id="A0AAU7Q517"/>
<comment type="catalytic activity">
    <reaction evidence="5">
        <text>(5R)-5-hydroxy-L-lysine + GTP = (5R)-5-phosphooxy-L-lysine + GDP + H(+)</text>
        <dbReference type="Rhea" id="RHEA:19049"/>
        <dbReference type="ChEBI" id="CHEBI:15378"/>
        <dbReference type="ChEBI" id="CHEBI:37565"/>
        <dbReference type="ChEBI" id="CHEBI:57882"/>
        <dbReference type="ChEBI" id="CHEBI:58189"/>
        <dbReference type="ChEBI" id="CHEBI:58357"/>
        <dbReference type="EC" id="2.7.1.81"/>
    </reaction>
</comment>
<name>A0AAU7Q517_9GAMM</name>
<dbReference type="Gene3D" id="3.90.1200.10">
    <property type="match status" value="1"/>
</dbReference>
<dbReference type="EC" id="2.7.1.81" evidence="7"/>
<evidence type="ECO:0000256" key="3">
    <source>
        <dbReference type="ARBA" id="ARBA00022679"/>
    </source>
</evidence>
<gene>
    <name evidence="10" type="ORF">ABK905_14930</name>
</gene>
<sequence>MSEPRVDVNLLASDAPAADCGDARRAAWELYGIEAAATAIAGERDANFLLTAENRPPRGTAFFNRADERPRWMLKFINPAEDSAESDFQDALLRHVARRDPGLPVPRLISGSTAGEGPHYTLGERRLRVRLVTWLAGTSLDKVTMSPKLLGTLGSGLARLDLALASFRHPASGRTLLWNGSQPGRARPYLPLLDDMEQRPVLEALLDRLEEQLPLRLKAVPHQVIHNDFNPHNVLIDAEADALGGIIDFGDALYGPRVNELATALAYQVSDEGDVMARMPAFVAGYQRVLPLTDEEIRLLPMLIAARLALSVILTQWRAQRYPANRAYILRHRVRAWSGLQRWRAIGDDSIADRLASAAMERTGYVQR</sequence>
<accession>A0AAU7Q517</accession>
<dbReference type="EMBL" id="CP157947">
    <property type="protein sequence ID" value="XBS68145.1"/>
    <property type="molecule type" value="Genomic_DNA"/>
</dbReference>
<dbReference type="GO" id="GO:0005737">
    <property type="term" value="C:cytoplasm"/>
    <property type="evidence" value="ECO:0007669"/>
    <property type="project" value="UniProtKB-SubCell"/>
</dbReference>
<protein>
    <recommendedName>
        <fullName evidence="8">Hydroxylysine kinase</fullName>
        <ecNumber evidence="7">2.7.1.81</ecNumber>
    </recommendedName>
</protein>
<evidence type="ECO:0000256" key="8">
    <source>
        <dbReference type="ARBA" id="ARBA00040505"/>
    </source>
</evidence>
<dbReference type="InterPro" id="IPR050249">
    <property type="entry name" value="Pseudomonas-type_ThrB"/>
</dbReference>
<evidence type="ECO:0000256" key="6">
    <source>
        <dbReference type="ARBA" id="ARBA00037368"/>
    </source>
</evidence>
<dbReference type="GO" id="GO:0047992">
    <property type="term" value="F:hydroxylysine kinase activity"/>
    <property type="evidence" value="ECO:0007669"/>
    <property type="project" value="UniProtKB-EC"/>
</dbReference>
<dbReference type="InterPro" id="IPR002575">
    <property type="entry name" value="Aminoglycoside_PTrfase"/>
</dbReference>
<evidence type="ECO:0000313" key="10">
    <source>
        <dbReference type="EMBL" id="XBS68145.1"/>
    </source>
</evidence>
<keyword evidence="2" id="KW-0963">Cytoplasm</keyword>
<reference evidence="10" key="1">
    <citation type="submission" date="2024-06" db="EMBL/GenBank/DDBJ databases">
        <authorList>
            <person name="Coelho C."/>
            <person name="Bento M."/>
            <person name="Garcia E."/>
            <person name="Camelo A."/>
            <person name="Brandao I."/>
            <person name="Espirito Santo C."/>
            <person name="Trovao J."/>
            <person name="Verissimo A."/>
            <person name="Costa J."/>
            <person name="Tiago I."/>
        </authorList>
    </citation>
    <scope>NUCLEOTIDE SEQUENCE</scope>
    <source>
        <strain evidence="10">KWT182</strain>
    </source>
</reference>
<feature type="domain" description="Aminoglycoside phosphotransferase" evidence="9">
    <location>
        <begin position="62"/>
        <end position="285"/>
    </location>
</feature>
<organism evidence="10">
    <name type="scientific">Acerihabitans sp. KWT182</name>
    <dbReference type="NCBI Taxonomy" id="3157919"/>
    <lineage>
        <taxon>Bacteria</taxon>
        <taxon>Pseudomonadati</taxon>
        <taxon>Pseudomonadota</taxon>
        <taxon>Gammaproteobacteria</taxon>
        <taxon>Enterobacterales</taxon>
        <taxon>Pectobacteriaceae</taxon>
        <taxon>Acerihabitans</taxon>
    </lineage>
</organism>
<evidence type="ECO:0000259" key="9">
    <source>
        <dbReference type="Pfam" id="PF01636"/>
    </source>
</evidence>
<proteinExistence type="predicted"/>
<comment type="function">
    <text evidence="6">Catalyzes the GTP-dependent phosphorylation of 5-hydroxy-L-lysine.</text>
</comment>
<evidence type="ECO:0000256" key="4">
    <source>
        <dbReference type="ARBA" id="ARBA00022777"/>
    </source>
</evidence>
<dbReference type="InterPro" id="IPR011009">
    <property type="entry name" value="Kinase-like_dom_sf"/>
</dbReference>
<keyword evidence="4" id="KW-0418">Kinase</keyword>
<comment type="subcellular location">
    <subcellularLocation>
        <location evidence="1">Cytoplasm</location>
    </subcellularLocation>
</comment>
<dbReference type="PANTHER" id="PTHR21064">
    <property type="entry name" value="AMINOGLYCOSIDE PHOSPHOTRANSFERASE DOMAIN-CONTAINING PROTEIN-RELATED"/>
    <property type="match status" value="1"/>
</dbReference>
<dbReference type="SUPFAM" id="SSF56112">
    <property type="entry name" value="Protein kinase-like (PK-like)"/>
    <property type="match status" value="1"/>
</dbReference>
<dbReference type="Pfam" id="PF01636">
    <property type="entry name" value="APH"/>
    <property type="match status" value="1"/>
</dbReference>
<evidence type="ECO:0000256" key="5">
    <source>
        <dbReference type="ARBA" id="ARBA00036820"/>
    </source>
</evidence>
<evidence type="ECO:0000256" key="7">
    <source>
        <dbReference type="ARBA" id="ARBA00038873"/>
    </source>
</evidence>
<evidence type="ECO:0000256" key="2">
    <source>
        <dbReference type="ARBA" id="ARBA00022490"/>
    </source>
</evidence>
<dbReference type="PANTHER" id="PTHR21064:SF1">
    <property type="entry name" value="HYDROXYLYSINE KINASE"/>
    <property type="match status" value="1"/>
</dbReference>
<evidence type="ECO:0000256" key="1">
    <source>
        <dbReference type="ARBA" id="ARBA00004496"/>
    </source>
</evidence>
<keyword evidence="3" id="KW-0808">Transferase</keyword>